<keyword evidence="2" id="KW-1185">Reference proteome</keyword>
<sequence>MNSWTCCFSDSSTSRQAKVRNWSQYSLTVPVRLSIAISPSGESVIVGPKRLRTSWEK</sequence>
<dbReference type="EnsemblPlants" id="Kaladp0030s0063.1.v1.1">
    <property type="protein sequence ID" value="Kaladp0030s0063.1.v1.1.CDS.1"/>
    <property type="gene ID" value="Kaladp0030s0063.v1.1"/>
</dbReference>
<protein>
    <submittedName>
        <fullName evidence="1">Uncharacterized protein</fullName>
    </submittedName>
</protein>
<reference evidence="1" key="1">
    <citation type="submission" date="2021-01" db="UniProtKB">
        <authorList>
            <consortium name="EnsemblPlants"/>
        </authorList>
    </citation>
    <scope>IDENTIFICATION</scope>
</reference>
<dbReference type="Proteomes" id="UP000594263">
    <property type="component" value="Unplaced"/>
</dbReference>
<organism evidence="1 2">
    <name type="scientific">Kalanchoe fedtschenkoi</name>
    <name type="common">Lavender scallops</name>
    <name type="synonym">South American air plant</name>
    <dbReference type="NCBI Taxonomy" id="63787"/>
    <lineage>
        <taxon>Eukaryota</taxon>
        <taxon>Viridiplantae</taxon>
        <taxon>Streptophyta</taxon>
        <taxon>Embryophyta</taxon>
        <taxon>Tracheophyta</taxon>
        <taxon>Spermatophyta</taxon>
        <taxon>Magnoliopsida</taxon>
        <taxon>eudicotyledons</taxon>
        <taxon>Gunneridae</taxon>
        <taxon>Pentapetalae</taxon>
        <taxon>Saxifragales</taxon>
        <taxon>Crassulaceae</taxon>
        <taxon>Kalanchoe</taxon>
    </lineage>
</organism>
<evidence type="ECO:0000313" key="2">
    <source>
        <dbReference type="Proteomes" id="UP000594263"/>
    </source>
</evidence>
<proteinExistence type="predicted"/>
<name>A0A7N0TBA9_KALFE</name>
<dbReference type="Gramene" id="Kaladp0030s0063.1.v1.1">
    <property type="protein sequence ID" value="Kaladp0030s0063.1.v1.1.CDS.1"/>
    <property type="gene ID" value="Kaladp0030s0063.v1.1"/>
</dbReference>
<accession>A0A7N0TBA9</accession>
<evidence type="ECO:0000313" key="1">
    <source>
        <dbReference type="EnsemblPlants" id="Kaladp0030s0063.1.v1.1.CDS.1"/>
    </source>
</evidence>
<dbReference type="AlphaFoldDB" id="A0A7N0TBA9"/>